<keyword evidence="2" id="KW-1185">Reference proteome</keyword>
<name>A0AAU9EZV1_9BACT</name>
<dbReference type="AlphaFoldDB" id="A0AAU9EZV1"/>
<evidence type="ECO:0000313" key="2">
    <source>
        <dbReference type="Proteomes" id="UP001366166"/>
    </source>
</evidence>
<dbReference type="RefSeq" id="WP_338606127.1">
    <property type="nucleotide sequence ID" value="NZ_AP028679.1"/>
</dbReference>
<evidence type="ECO:0000313" key="1">
    <source>
        <dbReference type="EMBL" id="BEQ14417.1"/>
    </source>
</evidence>
<organism evidence="1 2">
    <name type="scientific">Desulfoferula mesophila</name>
    <dbReference type="NCBI Taxonomy" id="3058419"/>
    <lineage>
        <taxon>Bacteria</taxon>
        <taxon>Pseudomonadati</taxon>
        <taxon>Thermodesulfobacteriota</taxon>
        <taxon>Desulfarculia</taxon>
        <taxon>Desulfarculales</taxon>
        <taxon>Desulfarculaceae</taxon>
        <taxon>Desulfoferula</taxon>
    </lineage>
</organism>
<dbReference type="KEGG" id="dmp:FAK_14830"/>
<accession>A0AAU9EZV1</accession>
<sequence>MRLYLSAMRINDIKRYRERRPDAKLNVLLSYPYLNGDTSEILAMWNRGELSSVILDSGAYTDQNAQRPTNLAAYIAYLQGCGQQYDHYFNLDSDFSEMGFSAQNLENLIQMRQAGLDPVPVIHSVYGGEVQYYVNQASPIVALGSAQARDMRVMRRVFAAFLNLQTKFHIFGATDYSRLIEVPAFSCDSSTWRRAGIPCHLRWWNPASPAVDKTEKIYFGSFDRERNDPTPYFNEYRYLGELQAYLKEELNFELYQLVGPYRVENLMTANIHHFVKLEKLITEEHLRRGFPY</sequence>
<dbReference type="Proteomes" id="UP001366166">
    <property type="component" value="Chromosome"/>
</dbReference>
<proteinExistence type="predicted"/>
<dbReference type="EMBL" id="AP028679">
    <property type="protein sequence ID" value="BEQ14417.1"/>
    <property type="molecule type" value="Genomic_DNA"/>
</dbReference>
<reference evidence="2" key="1">
    <citation type="journal article" date="2023" name="Arch. Microbiol.">
        <title>Desulfoferula mesophilus gen. nov. sp. nov., a mesophilic sulfate-reducing bacterium isolated from a brackish lake sediment.</title>
        <authorList>
            <person name="Watanabe T."/>
            <person name="Yabe T."/>
            <person name="Tsuji J.M."/>
            <person name="Fukui M."/>
        </authorList>
    </citation>
    <scope>NUCLEOTIDE SEQUENCE [LARGE SCALE GENOMIC DNA]</scope>
    <source>
        <strain evidence="2">12FAK</strain>
    </source>
</reference>
<gene>
    <name evidence="1" type="ORF">FAK_14830</name>
</gene>
<protein>
    <submittedName>
        <fullName evidence="1">Uncharacterized protein</fullName>
    </submittedName>
</protein>